<proteinExistence type="predicted"/>
<protein>
    <submittedName>
        <fullName evidence="2">Pentatricopeptide repeat-containing protein</fullName>
    </submittedName>
</protein>
<dbReference type="AlphaFoldDB" id="A0A0K0DHR6"/>
<evidence type="ECO:0000313" key="1">
    <source>
        <dbReference type="Proteomes" id="UP000035642"/>
    </source>
</evidence>
<keyword evidence="1" id="KW-1185">Reference proteome</keyword>
<organism evidence="1 2">
    <name type="scientific">Angiostrongylus cantonensis</name>
    <name type="common">Rat lungworm</name>
    <dbReference type="NCBI Taxonomy" id="6313"/>
    <lineage>
        <taxon>Eukaryota</taxon>
        <taxon>Metazoa</taxon>
        <taxon>Ecdysozoa</taxon>
        <taxon>Nematoda</taxon>
        <taxon>Chromadorea</taxon>
        <taxon>Rhabditida</taxon>
        <taxon>Rhabditina</taxon>
        <taxon>Rhabditomorpha</taxon>
        <taxon>Strongyloidea</taxon>
        <taxon>Metastrongylidae</taxon>
        <taxon>Angiostrongylus</taxon>
    </lineage>
</organism>
<accession>A0A0K0DHR6</accession>
<dbReference type="WBParaSite" id="ACAC_0001076401-mRNA-1">
    <property type="protein sequence ID" value="ACAC_0001076401-mRNA-1"/>
    <property type="gene ID" value="ACAC_0001076401"/>
</dbReference>
<reference evidence="2" key="2">
    <citation type="submission" date="2017-02" db="UniProtKB">
        <authorList>
            <consortium name="WormBaseParasite"/>
        </authorList>
    </citation>
    <scope>IDENTIFICATION</scope>
</reference>
<sequence length="115" mass="13110">MILVEDCQKEQNKEAVLVNAVMEMMLISEEYPAKKTLNEYLMEYGELAALKVKIAGDLEILIAGRVCRSTNMSRLPRWRFWKMWAWSQDGGGAVNYHLSSFGLLILIAKSRLDLG</sequence>
<dbReference type="Proteomes" id="UP000035642">
    <property type="component" value="Unassembled WGS sequence"/>
</dbReference>
<name>A0A0K0DHR6_ANGCA</name>
<reference evidence="1" key="1">
    <citation type="submission" date="2012-09" db="EMBL/GenBank/DDBJ databases">
        <authorList>
            <person name="Martin A.A."/>
        </authorList>
    </citation>
    <scope>NUCLEOTIDE SEQUENCE</scope>
</reference>
<evidence type="ECO:0000313" key="2">
    <source>
        <dbReference type="WBParaSite" id="ACAC_0001076401-mRNA-1"/>
    </source>
</evidence>